<dbReference type="CDD" id="cd07765">
    <property type="entry name" value="KRAB_A-box"/>
    <property type="match status" value="1"/>
</dbReference>
<dbReference type="OrthoDB" id="9411774at2759"/>
<name>A0A8B7UDI9_CASCN</name>
<accession>A0A8B7UDI9</accession>
<evidence type="ECO:0000313" key="2">
    <source>
        <dbReference type="RefSeq" id="XP_020017698.1"/>
    </source>
</evidence>
<dbReference type="InterPro" id="IPR036051">
    <property type="entry name" value="KRAB_dom_sf"/>
</dbReference>
<dbReference type="PANTHER" id="PTHR23232:SF117">
    <property type="entry name" value="KRAB DOMAIN-CONTAINING PROTEIN"/>
    <property type="match status" value="1"/>
</dbReference>
<dbReference type="InterPro" id="IPR001909">
    <property type="entry name" value="KRAB"/>
</dbReference>
<dbReference type="InterPro" id="IPR050169">
    <property type="entry name" value="Krueppel_C2H2_ZnF"/>
</dbReference>
<dbReference type="SMART" id="SM00349">
    <property type="entry name" value="KRAB"/>
    <property type="match status" value="1"/>
</dbReference>
<dbReference type="KEGG" id="ccan:109685321"/>
<organism evidence="2">
    <name type="scientific">Castor canadensis</name>
    <name type="common">American beaver</name>
    <dbReference type="NCBI Taxonomy" id="51338"/>
    <lineage>
        <taxon>Eukaryota</taxon>
        <taxon>Metazoa</taxon>
        <taxon>Chordata</taxon>
        <taxon>Craniata</taxon>
        <taxon>Vertebrata</taxon>
        <taxon>Euteleostomi</taxon>
        <taxon>Mammalia</taxon>
        <taxon>Eutheria</taxon>
        <taxon>Euarchontoglires</taxon>
        <taxon>Glires</taxon>
        <taxon>Rodentia</taxon>
        <taxon>Castorimorpha</taxon>
        <taxon>Castoridae</taxon>
        <taxon>Castor</taxon>
    </lineage>
</organism>
<dbReference type="RefSeq" id="XP_020017698.1">
    <property type="nucleotide sequence ID" value="XM_020162109.1"/>
</dbReference>
<dbReference type="PANTHER" id="PTHR23232">
    <property type="entry name" value="KRAB DOMAIN C2H2 ZINC FINGER"/>
    <property type="match status" value="1"/>
</dbReference>
<dbReference type="Gene3D" id="6.10.140.140">
    <property type="match status" value="1"/>
</dbReference>
<dbReference type="AlphaFoldDB" id="A0A8B7UDI9"/>
<dbReference type="Pfam" id="PF01352">
    <property type="entry name" value="KRAB"/>
    <property type="match status" value="1"/>
</dbReference>
<sequence length="211" mass="23462">MSSTPVPPQKEDVARNRVSFKGVAVDFTQEEWQQLDADEKTTYRDVMLENYSNLVSVGYDVTKPNVIVRLEQGEEPWMIEGDLSSHSCPGEVCKAGDLVEDIEGKHLRQAVDINNQDLLEDRGCAFEKMCNVESLLVSPSMIAHSCVSCGKNLESISELISSDGSYATKRFGECIECGKTYGETPYEFNQNRDVCSQSEESVLRERASGIS</sequence>
<reference evidence="2" key="1">
    <citation type="submission" date="2025-08" db="UniProtKB">
        <authorList>
            <consortium name="RefSeq"/>
        </authorList>
    </citation>
    <scope>IDENTIFICATION</scope>
    <source>
        <tissue evidence="2">Leukocyte</tissue>
    </source>
</reference>
<dbReference type="SUPFAM" id="SSF109640">
    <property type="entry name" value="KRAB domain (Kruppel-associated box)"/>
    <property type="match status" value="1"/>
</dbReference>
<proteinExistence type="predicted"/>
<feature type="domain" description="KRAB" evidence="1">
    <location>
        <begin position="18"/>
        <end position="89"/>
    </location>
</feature>
<evidence type="ECO:0000259" key="1">
    <source>
        <dbReference type="PROSITE" id="PS50805"/>
    </source>
</evidence>
<dbReference type="GO" id="GO:0006355">
    <property type="term" value="P:regulation of DNA-templated transcription"/>
    <property type="evidence" value="ECO:0007669"/>
    <property type="project" value="InterPro"/>
</dbReference>
<protein>
    <submittedName>
        <fullName evidence="2">RB-associated KRAB zinc finger protein-like</fullName>
    </submittedName>
</protein>
<dbReference type="PROSITE" id="PS50805">
    <property type="entry name" value="KRAB"/>
    <property type="match status" value="1"/>
</dbReference>
<gene>
    <name evidence="2" type="primary">LOC109685321</name>
</gene>